<accession>A0A4U6V3C4</accession>
<keyword evidence="1" id="KW-0812">Transmembrane</keyword>
<keyword evidence="1" id="KW-0472">Membrane</keyword>
<keyword evidence="3" id="KW-1185">Reference proteome</keyword>
<keyword evidence="1" id="KW-1133">Transmembrane helix</keyword>
<name>A0A4U6V3C4_SETVI</name>
<evidence type="ECO:0000256" key="1">
    <source>
        <dbReference type="SAM" id="Phobius"/>
    </source>
</evidence>
<dbReference type="EMBL" id="CM016555">
    <property type="protein sequence ID" value="TKW22585.1"/>
    <property type="molecule type" value="Genomic_DNA"/>
</dbReference>
<proteinExistence type="predicted"/>
<evidence type="ECO:0000313" key="2">
    <source>
        <dbReference type="EMBL" id="TKW22585.1"/>
    </source>
</evidence>
<sequence length="90" mass="9984">MLHPAAPFIAAAEASGDSSIMHFFCCLDNWTALCSLIIVLATVESLFIPFALSSIAHYLLLTFWMLLDVLFTSVPASQHYMRQHVAVVQQ</sequence>
<dbReference type="AlphaFoldDB" id="A0A4U6V3C4"/>
<dbReference type="Gramene" id="TKW22585">
    <property type="protein sequence ID" value="TKW22585"/>
    <property type="gene ID" value="SEVIR_4G238400v2"/>
</dbReference>
<dbReference type="Proteomes" id="UP000298652">
    <property type="component" value="Chromosome 4"/>
</dbReference>
<evidence type="ECO:0000313" key="3">
    <source>
        <dbReference type="Proteomes" id="UP000298652"/>
    </source>
</evidence>
<feature type="transmembrane region" description="Helical" evidence="1">
    <location>
        <begin position="47"/>
        <end position="67"/>
    </location>
</feature>
<gene>
    <name evidence="2" type="ORF">SEVIR_4G238400v2</name>
</gene>
<organism evidence="2 3">
    <name type="scientific">Setaria viridis</name>
    <name type="common">Green bristlegrass</name>
    <name type="synonym">Setaria italica subsp. viridis</name>
    <dbReference type="NCBI Taxonomy" id="4556"/>
    <lineage>
        <taxon>Eukaryota</taxon>
        <taxon>Viridiplantae</taxon>
        <taxon>Streptophyta</taxon>
        <taxon>Embryophyta</taxon>
        <taxon>Tracheophyta</taxon>
        <taxon>Spermatophyta</taxon>
        <taxon>Magnoliopsida</taxon>
        <taxon>Liliopsida</taxon>
        <taxon>Poales</taxon>
        <taxon>Poaceae</taxon>
        <taxon>PACMAD clade</taxon>
        <taxon>Panicoideae</taxon>
        <taxon>Panicodae</taxon>
        <taxon>Paniceae</taxon>
        <taxon>Cenchrinae</taxon>
        <taxon>Setaria</taxon>
    </lineage>
</organism>
<protein>
    <submittedName>
        <fullName evidence="2">Uncharacterized protein</fullName>
    </submittedName>
</protein>
<reference evidence="2" key="1">
    <citation type="submission" date="2019-03" db="EMBL/GenBank/DDBJ databases">
        <title>WGS assembly of Setaria viridis.</title>
        <authorList>
            <person name="Huang P."/>
            <person name="Jenkins J."/>
            <person name="Grimwood J."/>
            <person name="Barry K."/>
            <person name="Healey A."/>
            <person name="Mamidi S."/>
            <person name="Sreedasyam A."/>
            <person name="Shu S."/>
            <person name="Feldman M."/>
            <person name="Wu J."/>
            <person name="Yu Y."/>
            <person name="Chen C."/>
            <person name="Johnson J."/>
            <person name="Rokhsar D."/>
            <person name="Baxter I."/>
            <person name="Schmutz J."/>
            <person name="Brutnell T."/>
            <person name="Kellogg E."/>
        </authorList>
    </citation>
    <scope>NUCLEOTIDE SEQUENCE [LARGE SCALE GENOMIC DNA]</scope>
</reference>
<feature type="transmembrane region" description="Helical" evidence="1">
    <location>
        <begin position="20"/>
        <end position="40"/>
    </location>
</feature>